<dbReference type="InterPro" id="IPR023393">
    <property type="entry name" value="START-like_dom_sf"/>
</dbReference>
<dbReference type="RefSeq" id="WP_188828982.1">
    <property type="nucleotide sequence ID" value="NZ_BMMW01000002.1"/>
</dbReference>
<dbReference type="AlphaFoldDB" id="A0A917QHH7"/>
<reference evidence="1" key="2">
    <citation type="submission" date="2020-09" db="EMBL/GenBank/DDBJ databases">
        <authorList>
            <person name="Sun Q."/>
            <person name="Zhou Y."/>
        </authorList>
    </citation>
    <scope>NUCLEOTIDE SEQUENCE</scope>
    <source>
        <strain evidence="1">CGMCC 4.7278</strain>
    </source>
</reference>
<evidence type="ECO:0000313" key="1">
    <source>
        <dbReference type="EMBL" id="GGK51517.1"/>
    </source>
</evidence>
<proteinExistence type="predicted"/>
<dbReference type="CDD" id="cd07812">
    <property type="entry name" value="SRPBCC"/>
    <property type="match status" value="1"/>
</dbReference>
<dbReference type="Gene3D" id="3.30.530.20">
    <property type="match status" value="1"/>
</dbReference>
<name>A0A917QHH7_9NOCA</name>
<comment type="caution">
    <text evidence="1">The sequence shown here is derived from an EMBL/GenBank/DDBJ whole genome shotgun (WGS) entry which is preliminary data.</text>
</comment>
<dbReference type="SUPFAM" id="SSF55961">
    <property type="entry name" value="Bet v1-like"/>
    <property type="match status" value="1"/>
</dbReference>
<evidence type="ECO:0000313" key="2">
    <source>
        <dbReference type="Proteomes" id="UP000612956"/>
    </source>
</evidence>
<dbReference type="InterPro" id="IPR019587">
    <property type="entry name" value="Polyketide_cyclase/dehydratase"/>
</dbReference>
<organism evidence="1 2">
    <name type="scientific">Nocardia camponoti</name>
    <dbReference type="NCBI Taxonomy" id="1616106"/>
    <lineage>
        <taxon>Bacteria</taxon>
        <taxon>Bacillati</taxon>
        <taxon>Actinomycetota</taxon>
        <taxon>Actinomycetes</taxon>
        <taxon>Mycobacteriales</taxon>
        <taxon>Nocardiaceae</taxon>
        <taxon>Nocardia</taxon>
    </lineage>
</organism>
<dbReference type="EMBL" id="BMMW01000002">
    <property type="protein sequence ID" value="GGK51517.1"/>
    <property type="molecule type" value="Genomic_DNA"/>
</dbReference>
<dbReference type="Proteomes" id="UP000612956">
    <property type="component" value="Unassembled WGS sequence"/>
</dbReference>
<keyword evidence="2" id="KW-1185">Reference proteome</keyword>
<reference evidence="1" key="1">
    <citation type="journal article" date="2014" name="Int. J. Syst. Evol. Microbiol.">
        <title>Complete genome sequence of Corynebacterium casei LMG S-19264T (=DSM 44701T), isolated from a smear-ripened cheese.</title>
        <authorList>
            <consortium name="US DOE Joint Genome Institute (JGI-PGF)"/>
            <person name="Walter F."/>
            <person name="Albersmeier A."/>
            <person name="Kalinowski J."/>
            <person name="Ruckert C."/>
        </authorList>
    </citation>
    <scope>NUCLEOTIDE SEQUENCE</scope>
    <source>
        <strain evidence="1">CGMCC 4.7278</strain>
    </source>
</reference>
<sequence>MPNNLEASIDIAASPEKVWAVLSDLRRMPELSPPTFKVLTSRNPKPGSFMVNVNKVSWWKIYPTTSRVVRFEPNKAIAFKMNENGTTWTYELTPTATGGTHVVETRTVGPKGLPKWLLVAINALMGGEKQFESDLTRGMEETLAKLKTIAEH</sequence>
<gene>
    <name evidence="1" type="ORF">GCM10011591_24010</name>
</gene>
<protein>
    <submittedName>
        <fullName evidence="1">Polyketide cyclase</fullName>
    </submittedName>
</protein>
<accession>A0A917QHH7</accession>
<dbReference type="Pfam" id="PF10604">
    <property type="entry name" value="Polyketide_cyc2"/>
    <property type="match status" value="1"/>
</dbReference>